<feature type="non-terminal residue" evidence="1">
    <location>
        <position position="1"/>
    </location>
</feature>
<reference evidence="1" key="1">
    <citation type="submission" date="2018-05" db="EMBL/GenBank/DDBJ databases">
        <authorList>
            <person name="Lanie J.A."/>
            <person name="Ng W.-L."/>
            <person name="Kazmierczak K.M."/>
            <person name="Andrzejewski T.M."/>
            <person name="Davidsen T.M."/>
            <person name="Wayne K.J."/>
            <person name="Tettelin H."/>
            <person name="Glass J.I."/>
            <person name="Rusch D."/>
            <person name="Podicherti R."/>
            <person name="Tsui H.-C.T."/>
            <person name="Winkler M.E."/>
        </authorList>
    </citation>
    <scope>NUCLEOTIDE SEQUENCE</scope>
</reference>
<sequence length="177" mass="19462">VKKEEFSGVANVTFTQFTSDYKLYLFKFWEISPATNNVRFDCQFNATGQTGFNEALTTTYARAYNNEANNSNTFEFDNTLQQPGSTTQNYGILADAVSNEAVGSLAGEMYLFDPSESSSFATDYVAEFCYHKNSDYVQRTFVTGYINTTAGIAAADFKMSSGDMDGTIALYGIGAET</sequence>
<dbReference type="EMBL" id="UINC01011993">
    <property type="protein sequence ID" value="SVA52615.1"/>
    <property type="molecule type" value="Genomic_DNA"/>
</dbReference>
<name>A0A381WJC2_9ZZZZ</name>
<accession>A0A381WJC2</accession>
<organism evidence="1">
    <name type="scientific">marine metagenome</name>
    <dbReference type="NCBI Taxonomy" id="408172"/>
    <lineage>
        <taxon>unclassified sequences</taxon>
        <taxon>metagenomes</taxon>
        <taxon>ecological metagenomes</taxon>
    </lineage>
</organism>
<proteinExistence type="predicted"/>
<evidence type="ECO:0000313" key="1">
    <source>
        <dbReference type="EMBL" id="SVA52615.1"/>
    </source>
</evidence>
<protein>
    <submittedName>
        <fullName evidence="1">Uncharacterized protein</fullName>
    </submittedName>
</protein>
<gene>
    <name evidence="1" type="ORF">METZ01_LOCUS105469</name>
</gene>
<dbReference type="AlphaFoldDB" id="A0A381WJC2"/>